<evidence type="ECO:0000256" key="1">
    <source>
        <dbReference type="SAM" id="Coils"/>
    </source>
</evidence>
<keyword evidence="1" id="KW-0175">Coiled coil</keyword>
<proteinExistence type="predicted"/>
<accession>D6SPZ0</accession>
<dbReference type="EMBL" id="ACJN02000002">
    <property type="protein sequence ID" value="EFI34816.1"/>
    <property type="molecule type" value="Genomic_DNA"/>
</dbReference>
<dbReference type="AlphaFoldDB" id="D6SPZ0"/>
<organism evidence="3 4">
    <name type="scientific">Desulfonatronospira thiodismutans ASO3-1</name>
    <dbReference type="NCBI Taxonomy" id="555779"/>
    <lineage>
        <taxon>Bacteria</taxon>
        <taxon>Pseudomonadati</taxon>
        <taxon>Thermodesulfobacteriota</taxon>
        <taxon>Desulfovibrionia</taxon>
        <taxon>Desulfovibrionales</taxon>
        <taxon>Desulfonatronovibrionaceae</taxon>
        <taxon>Desulfonatronospira</taxon>
    </lineage>
</organism>
<sequence length="247" mass="29370">MNKIKIDDLKDILQIIEGARNQTLERIRIAERAKYKKIRKVISDFPFKVLNLDDDFVKKIEVNDIDLEKRIEETKRWEIKESRREKIDKFIKSEKKEVEELNRIEEEVKRLEKSGFNKFEELDPGSRKKIGDMVKEDAERLENAKIAARMFEQERKTRKKEELTKILFKLICYAILFLIVFIPLISFFIFFGDTLKDLFGVFLGIFVLGGIIGCAWMFGVTALLLWLVGMTPWKYFVYDAIEWDRLL</sequence>
<dbReference type="RefSeq" id="WP_008870132.1">
    <property type="nucleotide sequence ID" value="NZ_ACJN02000002.1"/>
</dbReference>
<keyword evidence="2" id="KW-0812">Transmembrane</keyword>
<feature type="transmembrane region" description="Helical" evidence="2">
    <location>
        <begin position="166"/>
        <end position="192"/>
    </location>
</feature>
<protein>
    <submittedName>
        <fullName evidence="3">Uncharacterized protein</fullName>
    </submittedName>
</protein>
<feature type="transmembrane region" description="Helical" evidence="2">
    <location>
        <begin position="198"/>
        <end position="228"/>
    </location>
</feature>
<gene>
    <name evidence="3" type="ORF">Dthio_PD2200</name>
</gene>
<keyword evidence="2" id="KW-1133">Transmembrane helix</keyword>
<comment type="caution">
    <text evidence="3">The sequence shown here is derived from an EMBL/GenBank/DDBJ whole genome shotgun (WGS) entry which is preliminary data.</text>
</comment>
<feature type="coiled-coil region" evidence="1">
    <location>
        <begin position="91"/>
        <end position="154"/>
    </location>
</feature>
<keyword evidence="2" id="KW-0472">Membrane</keyword>
<evidence type="ECO:0000313" key="4">
    <source>
        <dbReference type="Proteomes" id="UP000005496"/>
    </source>
</evidence>
<reference evidence="3" key="1">
    <citation type="submission" date="2010-05" db="EMBL/GenBank/DDBJ databases">
        <title>The draft genome of Desulfonatronospira thiodismutans ASO3-1.</title>
        <authorList>
            <consortium name="US DOE Joint Genome Institute (JGI-PGF)"/>
            <person name="Lucas S."/>
            <person name="Copeland A."/>
            <person name="Lapidus A."/>
            <person name="Cheng J.-F."/>
            <person name="Bruce D."/>
            <person name="Goodwin L."/>
            <person name="Pitluck S."/>
            <person name="Chertkov O."/>
            <person name="Brettin T."/>
            <person name="Detter J.C."/>
            <person name="Han C."/>
            <person name="Land M.L."/>
            <person name="Hauser L."/>
            <person name="Kyrpides N."/>
            <person name="Mikhailova N."/>
            <person name="Muyzer G."/>
            <person name="Woyke T."/>
        </authorList>
    </citation>
    <scope>NUCLEOTIDE SEQUENCE [LARGE SCALE GENOMIC DNA]</scope>
    <source>
        <strain evidence="3">ASO3-1</strain>
    </source>
</reference>
<dbReference type="Proteomes" id="UP000005496">
    <property type="component" value="Unassembled WGS sequence"/>
</dbReference>
<evidence type="ECO:0000313" key="3">
    <source>
        <dbReference type="EMBL" id="EFI34816.1"/>
    </source>
</evidence>
<name>D6SPZ0_9BACT</name>
<evidence type="ECO:0000256" key="2">
    <source>
        <dbReference type="SAM" id="Phobius"/>
    </source>
</evidence>
<keyword evidence="4" id="KW-1185">Reference proteome</keyword>